<feature type="compositionally biased region" description="Basic and acidic residues" evidence="1">
    <location>
        <begin position="190"/>
        <end position="203"/>
    </location>
</feature>
<feature type="region of interest" description="Disordered" evidence="1">
    <location>
        <begin position="70"/>
        <end position="155"/>
    </location>
</feature>
<dbReference type="GO" id="GO:0051082">
    <property type="term" value="F:unfolded protein binding"/>
    <property type="evidence" value="ECO:0007669"/>
    <property type="project" value="TreeGrafter"/>
</dbReference>
<dbReference type="PANTHER" id="PTHR43948">
    <property type="entry name" value="DNAJ HOMOLOG SUBFAMILY B"/>
    <property type="match status" value="1"/>
</dbReference>
<evidence type="ECO:0000313" key="4">
    <source>
        <dbReference type="Proteomes" id="UP000823821"/>
    </source>
</evidence>
<feature type="compositionally biased region" description="Basic and acidic residues" evidence="1">
    <location>
        <begin position="75"/>
        <end position="143"/>
    </location>
</feature>
<evidence type="ECO:0000313" key="3">
    <source>
        <dbReference type="EMBL" id="HJA79992.1"/>
    </source>
</evidence>
<comment type="caution">
    <text evidence="3">The sequence shown here is derived from an EMBL/GenBank/DDBJ whole genome shotgun (WGS) entry which is preliminary data.</text>
</comment>
<dbReference type="GO" id="GO:0044183">
    <property type="term" value="F:protein folding chaperone"/>
    <property type="evidence" value="ECO:0007669"/>
    <property type="project" value="TreeGrafter"/>
</dbReference>
<evidence type="ECO:0000259" key="2">
    <source>
        <dbReference type="PROSITE" id="PS50076"/>
    </source>
</evidence>
<protein>
    <submittedName>
        <fullName evidence="3">J domain-containing protein</fullName>
    </submittedName>
</protein>
<dbReference type="SUPFAM" id="SSF46565">
    <property type="entry name" value="Chaperone J-domain"/>
    <property type="match status" value="1"/>
</dbReference>
<dbReference type="Proteomes" id="UP000823821">
    <property type="component" value="Unassembled WGS sequence"/>
</dbReference>
<proteinExistence type="predicted"/>
<organism evidence="3 4">
    <name type="scientific">Candidatus Desulfovibrio intestinavium</name>
    <dbReference type="NCBI Taxonomy" id="2838534"/>
    <lineage>
        <taxon>Bacteria</taxon>
        <taxon>Pseudomonadati</taxon>
        <taxon>Thermodesulfobacteriota</taxon>
        <taxon>Desulfovibrionia</taxon>
        <taxon>Desulfovibrionales</taxon>
        <taxon>Desulfovibrionaceae</taxon>
        <taxon>Desulfovibrio</taxon>
    </lineage>
</organism>
<dbReference type="EMBL" id="DWZD01000053">
    <property type="protein sequence ID" value="HJA79992.1"/>
    <property type="molecule type" value="Genomic_DNA"/>
</dbReference>
<name>A0A9D2KQP3_9BACT</name>
<gene>
    <name evidence="3" type="ORF">H9784_10600</name>
</gene>
<dbReference type="SMART" id="SM00271">
    <property type="entry name" value="DnaJ"/>
    <property type="match status" value="1"/>
</dbReference>
<dbReference type="GO" id="GO:0051087">
    <property type="term" value="F:protein-folding chaperone binding"/>
    <property type="evidence" value="ECO:0007669"/>
    <property type="project" value="TreeGrafter"/>
</dbReference>
<sequence>MKRSRQLTLKQCHEILRLDKNAGLEELKSAYRKRAFELHPDLNPGNPNASHDFQLLNEAYVALSAVLKPAAEAQQKAEESRRKAEESREERRRAEERARDAAENRRAREERERLIREQAQRRRAEEEARLRREQEARQARQAESEASAASDADAGRDFQQSGYAEQDVLRDLLNDPFARRVFEDIYSELNRQEKAPPRPEARQQAESAPETPPTAEGRERSDKRRERIRKEEAQEVTVTWSDKKPALSLRKGVAGAVKGWLRQQIDEEQEFTLPASNLVPGRRIRLRIRRGFSNDLVTVEITLPPDFTPGKPVRLRGLGKRVGPWQGDLYLKLNSQ</sequence>
<feature type="domain" description="J" evidence="2">
    <location>
        <begin position="11"/>
        <end position="68"/>
    </location>
</feature>
<dbReference type="AlphaFoldDB" id="A0A9D2KQP3"/>
<feature type="compositionally biased region" description="Basic and acidic residues" evidence="1">
    <location>
        <begin position="216"/>
        <end position="233"/>
    </location>
</feature>
<dbReference type="Gene3D" id="1.10.287.110">
    <property type="entry name" value="DnaJ domain"/>
    <property type="match status" value="1"/>
</dbReference>
<dbReference type="InterPro" id="IPR001623">
    <property type="entry name" value="DnaJ_domain"/>
</dbReference>
<feature type="region of interest" description="Disordered" evidence="1">
    <location>
        <begin position="189"/>
        <end position="234"/>
    </location>
</feature>
<dbReference type="InterPro" id="IPR036869">
    <property type="entry name" value="J_dom_sf"/>
</dbReference>
<accession>A0A9D2KQP3</accession>
<reference evidence="3" key="1">
    <citation type="journal article" date="2021" name="PeerJ">
        <title>Extensive microbial diversity within the chicken gut microbiome revealed by metagenomics and culture.</title>
        <authorList>
            <person name="Gilroy R."/>
            <person name="Ravi A."/>
            <person name="Getino M."/>
            <person name="Pursley I."/>
            <person name="Horton D.L."/>
            <person name="Alikhan N.F."/>
            <person name="Baker D."/>
            <person name="Gharbi K."/>
            <person name="Hall N."/>
            <person name="Watson M."/>
            <person name="Adriaenssens E.M."/>
            <person name="Foster-Nyarko E."/>
            <person name="Jarju S."/>
            <person name="Secka A."/>
            <person name="Antonio M."/>
            <person name="Oren A."/>
            <person name="Chaudhuri R.R."/>
            <person name="La Ragione R."/>
            <person name="Hildebrand F."/>
            <person name="Pallen M.J."/>
        </authorList>
    </citation>
    <scope>NUCLEOTIDE SEQUENCE</scope>
    <source>
        <strain evidence="3">5032</strain>
    </source>
</reference>
<reference evidence="3" key="2">
    <citation type="submission" date="2021-04" db="EMBL/GenBank/DDBJ databases">
        <authorList>
            <person name="Gilroy R."/>
        </authorList>
    </citation>
    <scope>NUCLEOTIDE SEQUENCE</scope>
    <source>
        <strain evidence="3">5032</strain>
    </source>
</reference>
<dbReference type="CDD" id="cd06257">
    <property type="entry name" value="DnaJ"/>
    <property type="match status" value="1"/>
</dbReference>
<dbReference type="Pfam" id="PF00226">
    <property type="entry name" value="DnaJ"/>
    <property type="match status" value="1"/>
</dbReference>
<dbReference type="PRINTS" id="PR00625">
    <property type="entry name" value="JDOMAIN"/>
</dbReference>
<evidence type="ECO:0000256" key="1">
    <source>
        <dbReference type="SAM" id="MobiDB-lite"/>
    </source>
</evidence>
<dbReference type="GO" id="GO:0005737">
    <property type="term" value="C:cytoplasm"/>
    <property type="evidence" value="ECO:0007669"/>
    <property type="project" value="TreeGrafter"/>
</dbReference>
<dbReference type="PROSITE" id="PS50076">
    <property type="entry name" value="DNAJ_2"/>
    <property type="match status" value="1"/>
</dbReference>
<dbReference type="PANTHER" id="PTHR43948:SF10">
    <property type="entry name" value="MRJ, ISOFORM E"/>
    <property type="match status" value="1"/>
</dbReference>